<dbReference type="GO" id="GO:0019239">
    <property type="term" value="F:deaminase activity"/>
    <property type="evidence" value="ECO:0007669"/>
    <property type="project" value="InterPro"/>
</dbReference>
<evidence type="ECO:0000256" key="5">
    <source>
        <dbReference type="ARBA" id="ARBA00022833"/>
    </source>
</evidence>
<dbReference type="InterPro" id="IPR032466">
    <property type="entry name" value="Metal_Hydrolase"/>
</dbReference>
<dbReference type="EMBL" id="CP020612">
    <property type="protein sequence ID" value="ARJ69894.1"/>
    <property type="molecule type" value="Genomic_DNA"/>
</dbReference>
<dbReference type="InterPro" id="IPR001365">
    <property type="entry name" value="A_deaminase_dom"/>
</dbReference>
<comment type="cofactor">
    <cofactor evidence="1">
        <name>Zn(2+)</name>
        <dbReference type="ChEBI" id="CHEBI:29105"/>
    </cofactor>
</comment>
<feature type="domain" description="Adenosine deaminase" evidence="6">
    <location>
        <begin position="47"/>
        <end position="322"/>
    </location>
</feature>
<dbReference type="Pfam" id="PF00962">
    <property type="entry name" value="A_deaminase"/>
    <property type="match status" value="1"/>
</dbReference>
<evidence type="ECO:0000313" key="7">
    <source>
        <dbReference type="EMBL" id="ARJ69894.1"/>
    </source>
</evidence>
<proteinExistence type="inferred from homology"/>
<comment type="similarity">
    <text evidence="2">Belongs to the metallo-dependent hydrolases superfamily. Adenosine and AMP deaminases family.</text>
</comment>
<evidence type="ECO:0000313" key="8">
    <source>
        <dbReference type="Proteomes" id="UP000193017"/>
    </source>
</evidence>
<dbReference type="KEGG" id="pcon:B0A89_09915"/>
<reference evidence="7 8" key="1">
    <citation type="submission" date="2017-03" db="EMBL/GenBank/DDBJ databases">
        <title>Genome sequence of Paracoccus contaminans isolated from a water microcosm.</title>
        <authorList>
            <person name="Aurass P."/>
            <person name="Karste S."/>
            <person name="Trost E."/>
            <person name="Glaeser S.P."/>
            <person name="Kaempfer P."/>
            <person name="Flieger A."/>
        </authorList>
    </citation>
    <scope>NUCLEOTIDE SEQUENCE [LARGE SCALE GENOMIC DNA]</scope>
    <source>
        <strain evidence="8">RKI 16-01929T\LMG 29738T\CCM 8701T\CIP 111112T</strain>
    </source>
</reference>
<keyword evidence="4" id="KW-0378">Hydrolase</keyword>
<evidence type="ECO:0000256" key="1">
    <source>
        <dbReference type="ARBA" id="ARBA00001947"/>
    </source>
</evidence>
<evidence type="ECO:0000256" key="4">
    <source>
        <dbReference type="ARBA" id="ARBA00022801"/>
    </source>
</evidence>
<evidence type="ECO:0000256" key="3">
    <source>
        <dbReference type="ARBA" id="ARBA00022723"/>
    </source>
</evidence>
<dbReference type="Gene3D" id="3.20.20.140">
    <property type="entry name" value="Metal-dependent hydrolases"/>
    <property type="match status" value="1"/>
</dbReference>
<gene>
    <name evidence="7" type="ORF">B0A89_09915</name>
</gene>
<dbReference type="InterPro" id="IPR006330">
    <property type="entry name" value="Ado/ade_deaminase"/>
</dbReference>
<keyword evidence="3" id="KW-0479">Metal-binding</keyword>
<dbReference type="OrthoDB" id="105475at2"/>
<keyword evidence="8" id="KW-1185">Reference proteome</keyword>
<dbReference type="GO" id="GO:0016814">
    <property type="term" value="F:hydrolase activity, acting on carbon-nitrogen (but not peptide) bonds, in cyclic amidines"/>
    <property type="evidence" value="ECO:0007669"/>
    <property type="project" value="UniProtKB-ARBA"/>
</dbReference>
<protein>
    <submittedName>
        <fullName evidence="7">Adenosine deaminase</fullName>
    </submittedName>
</protein>
<dbReference type="GO" id="GO:0046872">
    <property type="term" value="F:metal ion binding"/>
    <property type="evidence" value="ECO:0007669"/>
    <property type="project" value="UniProtKB-KW"/>
</dbReference>
<dbReference type="AlphaFoldDB" id="A0A1W6CYG0"/>
<dbReference type="PANTHER" id="PTHR43114">
    <property type="entry name" value="ADENINE DEAMINASE"/>
    <property type="match status" value="1"/>
</dbReference>
<evidence type="ECO:0000259" key="6">
    <source>
        <dbReference type="Pfam" id="PF00962"/>
    </source>
</evidence>
<organism evidence="7 8">
    <name type="scientific">Paracoccus contaminans</name>
    <dbReference type="NCBI Taxonomy" id="1945662"/>
    <lineage>
        <taxon>Bacteria</taxon>
        <taxon>Pseudomonadati</taxon>
        <taxon>Pseudomonadota</taxon>
        <taxon>Alphaproteobacteria</taxon>
        <taxon>Rhodobacterales</taxon>
        <taxon>Paracoccaceae</taxon>
        <taxon>Paracoccus</taxon>
    </lineage>
</organism>
<keyword evidence="5" id="KW-0862">Zinc</keyword>
<accession>A0A1W6CYG0</accession>
<sequence length="333" mass="33935">MELRLSLEGAAPPAFLRDLAARRRADGAAIFDKTGHYRRPGAGGLPALHDAVAAIMGGPEDHARLLRIVLETCAEQGVLYAELSVSPELCGAGDLAAWREHVAAWTETAAAMRAQGIDSRGIVTALAHHGQARARAAARCAAETAGAGGAGWIAGFGLAGVGGGAGRGITSGARDFAWAFDCACEAGLGLTCRAAEESGAQAVRDALALGIRRIGPGLRATEDGALVRALAEAGVTLELCPGADIAQGLCPGWAAHPIARLADGGCRVTVSAEAPAFLGTAPDGEYDRLADAFGWGEAEFARMSHWALDGAFCDRASAARLRAGLPPLSGRAD</sequence>
<dbReference type="PANTHER" id="PTHR43114:SF6">
    <property type="entry name" value="ADENINE DEAMINASE"/>
    <property type="match status" value="1"/>
</dbReference>
<dbReference type="SUPFAM" id="SSF51556">
    <property type="entry name" value="Metallo-dependent hydrolases"/>
    <property type="match status" value="1"/>
</dbReference>
<dbReference type="Proteomes" id="UP000193017">
    <property type="component" value="Chromosome"/>
</dbReference>
<dbReference type="STRING" id="1945662.B0A89_09915"/>
<evidence type="ECO:0000256" key="2">
    <source>
        <dbReference type="ARBA" id="ARBA00006676"/>
    </source>
</evidence>
<name>A0A1W6CYG0_9RHOB</name>